<dbReference type="EMBL" id="AJWJ01000377">
    <property type="protein sequence ID" value="KAF2071415.1"/>
    <property type="molecule type" value="Genomic_DNA"/>
</dbReference>
<dbReference type="Proteomes" id="UP000695562">
    <property type="component" value="Unassembled WGS sequence"/>
</dbReference>
<evidence type="ECO:0000313" key="2">
    <source>
        <dbReference type="Proteomes" id="UP000695562"/>
    </source>
</evidence>
<gene>
    <name evidence="1" type="ORF">CYY_007259</name>
</gene>
<keyword evidence="2" id="KW-1185">Reference proteome</keyword>
<proteinExistence type="predicted"/>
<name>A0A8J4UXT0_9MYCE</name>
<accession>A0A8J4UXT0</accession>
<dbReference type="OrthoDB" id="308440at2759"/>
<protein>
    <submittedName>
        <fullName evidence="1">Uncharacterized protein</fullName>
    </submittedName>
</protein>
<sequence>MIISNSLKIAFITLPIPFLVDNYLFSIRIKEKDENNDRSELLLINKFRKRYKRGDIVTMIDPKKPDHTILSKITATDSEIYYDPYISAIPNGYFLYRRLNTNDRPKPRNKSQPRVVSGPLPVGFVTGIVLSKIPLW</sequence>
<comment type="caution">
    <text evidence="1">The sequence shown here is derived from an EMBL/GenBank/DDBJ whole genome shotgun (WGS) entry which is preliminary data.</text>
</comment>
<dbReference type="AlphaFoldDB" id="A0A8J4UXT0"/>
<organism evidence="1 2">
    <name type="scientific">Polysphondylium violaceum</name>
    <dbReference type="NCBI Taxonomy" id="133409"/>
    <lineage>
        <taxon>Eukaryota</taxon>
        <taxon>Amoebozoa</taxon>
        <taxon>Evosea</taxon>
        <taxon>Eumycetozoa</taxon>
        <taxon>Dictyostelia</taxon>
        <taxon>Dictyosteliales</taxon>
        <taxon>Dictyosteliaceae</taxon>
        <taxon>Polysphondylium</taxon>
    </lineage>
</organism>
<reference evidence="1" key="1">
    <citation type="submission" date="2020-01" db="EMBL/GenBank/DDBJ databases">
        <title>Development of genomics and gene disruption for Polysphondylium violaceum indicates a role for the polyketide synthase stlB in stalk morphogenesis.</title>
        <authorList>
            <person name="Narita B."/>
            <person name="Kawabe Y."/>
            <person name="Kin K."/>
            <person name="Saito T."/>
            <person name="Gibbs R."/>
            <person name="Kuspa A."/>
            <person name="Muzny D."/>
            <person name="Queller D."/>
            <person name="Richards S."/>
            <person name="Strassman J."/>
            <person name="Sucgang R."/>
            <person name="Worley K."/>
            <person name="Schaap P."/>
        </authorList>
    </citation>
    <scope>NUCLEOTIDE SEQUENCE</scope>
    <source>
        <strain evidence="1">QSvi11</strain>
    </source>
</reference>
<evidence type="ECO:0000313" key="1">
    <source>
        <dbReference type="EMBL" id="KAF2071415.1"/>
    </source>
</evidence>